<keyword evidence="1" id="KW-0732">Signal</keyword>
<proteinExistence type="predicted"/>
<organism evidence="2 3">
    <name type="scientific">Mya arenaria</name>
    <name type="common">Soft-shell clam</name>
    <dbReference type="NCBI Taxonomy" id="6604"/>
    <lineage>
        <taxon>Eukaryota</taxon>
        <taxon>Metazoa</taxon>
        <taxon>Spiralia</taxon>
        <taxon>Lophotrochozoa</taxon>
        <taxon>Mollusca</taxon>
        <taxon>Bivalvia</taxon>
        <taxon>Autobranchia</taxon>
        <taxon>Heteroconchia</taxon>
        <taxon>Euheterodonta</taxon>
        <taxon>Imparidentia</taxon>
        <taxon>Neoheterodontei</taxon>
        <taxon>Myida</taxon>
        <taxon>Myoidea</taxon>
        <taxon>Myidae</taxon>
        <taxon>Mya</taxon>
    </lineage>
</organism>
<reference evidence="2" key="1">
    <citation type="submission" date="2022-11" db="EMBL/GenBank/DDBJ databases">
        <title>Centuries of genome instability and evolution in soft-shell clam transmissible cancer (bioRxiv).</title>
        <authorList>
            <person name="Hart S.F.M."/>
            <person name="Yonemitsu M.A."/>
            <person name="Giersch R.M."/>
            <person name="Beal B.F."/>
            <person name="Arriagada G."/>
            <person name="Davis B.W."/>
            <person name="Ostrander E.A."/>
            <person name="Goff S.P."/>
            <person name="Metzger M.J."/>
        </authorList>
    </citation>
    <scope>NUCLEOTIDE SEQUENCE</scope>
    <source>
        <strain evidence="2">MELC-2E11</strain>
        <tissue evidence="2">Siphon/mantle</tissue>
    </source>
</reference>
<evidence type="ECO:0000313" key="3">
    <source>
        <dbReference type="Proteomes" id="UP001164746"/>
    </source>
</evidence>
<sequence>MNKCAKRTMLIEMGGKLNLVCVLWLNATVLKICEAESCTFLSLGKSCHFVLYQDLLLSKMIVFTDKFNILTKIIGQKWKVTREIVFYYASLK</sequence>
<name>A0ABY7GCX4_MYAAR</name>
<feature type="signal peptide" evidence="1">
    <location>
        <begin position="1"/>
        <end position="35"/>
    </location>
</feature>
<evidence type="ECO:0000313" key="2">
    <source>
        <dbReference type="EMBL" id="WAR30811.1"/>
    </source>
</evidence>
<evidence type="ECO:0000256" key="1">
    <source>
        <dbReference type="SAM" id="SignalP"/>
    </source>
</evidence>
<dbReference type="EMBL" id="CP111028">
    <property type="protein sequence ID" value="WAR30811.1"/>
    <property type="molecule type" value="Genomic_DNA"/>
</dbReference>
<accession>A0ABY7GCX4</accession>
<dbReference type="Proteomes" id="UP001164746">
    <property type="component" value="Chromosome 17"/>
</dbReference>
<keyword evidence="3" id="KW-1185">Reference proteome</keyword>
<evidence type="ECO:0008006" key="4">
    <source>
        <dbReference type="Google" id="ProtNLM"/>
    </source>
</evidence>
<protein>
    <recommendedName>
        <fullName evidence="4">Secreted protein</fullName>
    </recommendedName>
</protein>
<feature type="chain" id="PRO_5046998305" description="Secreted protein" evidence="1">
    <location>
        <begin position="36"/>
        <end position="92"/>
    </location>
</feature>
<gene>
    <name evidence="2" type="ORF">MAR_033353</name>
</gene>